<dbReference type="EMBL" id="JX268542">
    <property type="protein sequence ID" value="AFP58673.1"/>
    <property type="molecule type" value="Genomic_DNA"/>
</dbReference>
<keyword evidence="1" id="KW-1133">Transmembrane helix</keyword>
<keyword evidence="1" id="KW-0812">Transmembrane</keyword>
<evidence type="ECO:0000313" key="2">
    <source>
        <dbReference type="EMBL" id="AFP58673.1"/>
    </source>
</evidence>
<proteinExistence type="predicted"/>
<accession>J7G1J9</accession>
<feature type="transmembrane region" description="Helical" evidence="1">
    <location>
        <begin position="18"/>
        <end position="40"/>
    </location>
</feature>
<name>J7G1J9_ANGVA</name>
<protein>
    <submittedName>
        <fullName evidence="2">NADH dehydrogenase subunit 4L</fullName>
    </submittedName>
</protein>
<organism evidence="2">
    <name type="scientific">Angiostrongylus vasorum</name>
    <name type="common">French heartworm</name>
    <dbReference type="NCBI Taxonomy" id="321387"/>
    <lineage>
        <taxon>Eukaryota</taxon>
        <taxon>Metazoa</taxon>
        <taxon>Ecdysozoa</taxon>
        <taxon>Nematoda</taxon>
        <taxon>Chromadorea</taxon>
        <taxon>Rhabditida</taxon>
        <taxon>Rhabditina</taxon>
        <taxon>Rhabditomorpha</taxon>
        <taxon>Strongyloidea</taxon>
        <taxon>Metastrongylidae</taxon>
        <taxon>Angiostrongylus</taxon>
    </lineage>
</organism>
<sequence>MIFLFFSLLMLFFKWSRFIFVLISLEFLMMSSFFVSFWVVLSYNCFFFMCHSVVSSIMGMVVMVGSVKFFGSDLSIF</sequence>
<dbReference type="AlphaFoldDB" id="J7G1J9"/>
<evidence type="ECO:0000256" key="1">
    <source>
        <dbReference type="SAM" id="Phobius"/>
    </source>
</evidence>
<keyword evidence="1" id="KW-0472">Membrane</keyword>
<keyword evidence="2" id="KW-0496">Mitochondrion</keyword>
<gene>
    <name evidence="2" type="primary">NAD4L</name>
</gene>
<feature type="transmembrane region" description="Helical" evidence="1">
    <location>
        <begin position="46"/>
        <end position="71"/>
    </location>
</feature>
<geneLocation type="mitochondrion" evidence="2"/>
<reference evidence="2" key="1">
    <citation type="journal article" date="2012" name="Infect. Genet. Evol.">
        <title>Mitochondrial genome of Angiostrongylus vasorum: comparison with congeners and implications for studying the population genetics and epidemiology of this parasite.</title>
        <authorList>
            <person name="Gasser R.B."/>
            <person name="Jabbar A."/>
            <person name="Mohandas N."/>
            <person name="Schnyder M."/>
            <person name="Deplazes P."/>
            <person name="Littlewood D.T."/>
            <person name="Jex A.R."/>
        </authorList>
    </citation>
    <scope>NUCLEOTIDE SEQUENCE</scope>
</reference>